<organism evidence="1 2">
    <name type="scientific">Nostoc sphaeroides CCNUC1</name>
    <dbReference type="NCBI Taxonomy" id="2653204"/>
    <lineage>
        <taxon>Bacteria</taxon>
        <taxon>Bacillati</taxon>
        <taxon>Cyanobacteriota</taxon>
        <taxon>Cyanophyceae</taxon>
        <taxon>Nostocales</taxon>
        <taxon>Nostocaceae</taxon>
        <taxon>Nostoc</taxon>
    </lineage>
</organism>
<gene>
    <name evidence="1" type="ORF">GXM_09222</name>
</gene>
<dbReference type="AlphaFoldDB" id="A0A5P8WG23"/>
<protein>
    <submittedName>
        <fullName evidence="1">Uncharacterized protein</fullName>
    </submittedName>
</protein>
<reference evidence="1 2" key="1">
    <citation type="submission" date="2019-10" db="EMBL/GenBank/DDBJ databases">
        <title>Genomic and transcriptomic insights into the perfect genentic adaptation of a filamentous nitrogen-fixing cyanobacterium to rice fields.</title>
        <authorList>
            <person name="Chen Z."/>
        </authorList>
    </citation>
    <scope>NUCLEOTIDE SEQUENCE [LARGE SCALE GENOMIC DNA]</scope>
    <source>
        <strain evidence="1">CCNUC1</strain>
    </source>
</reference>
<proteinExistence type="predicted"/>
<evidence type="ECO:0000313" key="2">
    <source>
        <dbReference type="Proteomes" id="UP000326678"/>
    </source>
</evidence>
<dbReference type="Proteomes" id="UP000326678">
    <property type="component" value="Chromosome Gxm2"/>
</dbReference>
<dbReference type="EMBL" id="CP045227">
    <property type="protein sequence ID" value="QFS51728.1"/>
    <property type="molecule type" value="Genomic_DNA"/>
</dbReference>
<sequence>MGMALKNLASAMNNSQALEAAAIILGTEPTPCAMVEDPPSAIAYRAEQLEMLPQAISDIRAVLAKPGCTWQDYWAVAQEYEVIKADYWAELTTQETELIAALEIASHPPVIQVGSIVAYADPYYTLYNARGEVVEDLGEDEVLVAWDHWKNEGKKTSRYFRNELRFWQGENK</sequence>
<dbReference type="KEGG" id="nsh:GXM_09222"/>
<accession>A0A5P8WG23</accession>
<name>A0A5P8WG23_9NOSO</name>
<evidence type="ECO:0000313" key="1">
    <source>
        <dbReference type="EMBL" id="QFS51728.1"/>
    </source>
</evidence>
<keyword evidence="2" id="KW-1185">Reference proteome</keyword>